<protein>
    <submittedName>
        <fullName evidence="1">Alanine dehydrogenase</fullName>
        <ecNumber evidence="1">1.4.1.1</ecNumber>
    </submittedName>
</protein>
<dbReference type="PANTHER" id="PTHR13812:SF19">
    <property type="entry name" value="KETIMINE REDUCTASE MU-CRYSTALLIN"/>
    <property type="match status" value="1"/>
</dbReference>
<dbReference type="PANTHER" id="PTHR13812">
    <property type="entry name" value="KETIMINE REDUCTASE MU-CRYSTALLIN"/>
    <property type="match status" value="1"/>
</dbReference>
<dbReference type="PIRSF" id="PIRSF001439">
    <property type="entry name" value="CryM"/>
    <property type="match status" value="1"/>
</dbReference>
<dbReference type="Pfam" id="PF02423">
    <property type="entry name" value="OCD_Mu_crystall"/>
    <property type="match status" value="1"/>
</dbReference>
<reference evidence="1" key="1">
    <citation type="submission" date="2019-08" db="EMBL/GenBank/DDBJ databases">
        <authorList>
            <person name="Kucharzyk K."/>
            <person name="Murdoch R.W."/>
            <person name="Higgins S."/>
            <person name="Loffler F."/>
        </authorList>
    </citation>
    <scope>NUCLEOTIDE SEQUENCE</scope>
</reference>
<dbReference type="InterPro" id="IPR003462">
    <property type="entry name" value="ODC_Mu_crystall"/>
</dbReference>
<dbReference type="SUPFAM" id="SSF51735">
    <property type="entry name" value="NAD(P)-binding Rossmann-fold domains"/>
    <property type="match status" value="1"/>
</dbReference>
<comment type="caution">
    <text evidence="1">The sequence shown here is derived from an EMBL/GenBank/DDBJ whole genome shotgun (WGS) entry which is preliminary data.</text>
</comment>
<dbReference type="GO" id="GO:0000286">
    <property type="term" value="F:alanine dehydrogenase activity"/>
    <property type="evidence" value="ECO:0007669"/>
    <property type="project" value="UniProtKB-EC"/>
</dbReference>
<name>A0A645BZU6_9ZZZZ</name>
<dbReference type="NCBIfam" id="NF004848">
    <property type="entry name" value="PRK06199.1"/>
    <property type="match status" value="1"/>
</dbReference>
<dbReference type="EMBL" id="VSSQ01023896">
    <property type="protein sequence ID" value="MPM71096.1"/>
    <property type="molecule type" value="Genomic_DNA"/>
</dbReference>
<dbReference type="AlphaFoldDB" id="A0A645BZU6"/>
<dbReference type="InterPro" id="IPR023401">
    <property type="entry name" value="ODC_N"/>
</dbReference>
<dbReference type="GO" id="GO:0005737">
    <property type="term" value="C:cytoplasm"/>
    <property type="evidence" value="ECO:0007669"/>
    <property type="project" value="TreeGrafter"/>
</dbReference>
<gene>
    <name evidence="1" type="primary">ala_1</name>
    <name evidence="1" type="ORF">SDC9_118059</name>
</gene>
<proteinExistence type="predicted"/>
<dbReference type="InterPro" id="IPR036291">
    <property type="entry name" value="NAD(P)-bd_dom_sf"/>
</dbReference>
<accession>A0A645BZU6</accession>
<sequence length="372" mass="41269">MSKIDFMYLSEQDMIKAGVLDSKKCVDTIEEVFRLLSRGDYLMGGPKENSHGVMLWFPEEKRFNMPVAGPDRRFMAMIAYLGGKFNVCGEKWYGSNVENPKLRKLPRSILMVMLNDPETSAPLALMSANLISAMRTGAVPGVATRHLAKSDAQVAGILGAGVISKASLLAINAGRPNIKTAWVYDLFEDKSKAFAEEMTKYNINVHVASSVEECVKNSDVIAVATSGKKPVHIEDSWLNEGALIATSGVVDVSDDFCLKNKIVVDNWKMHQEWREEGLVSEGGIKSLSTWAPTHQIINLQLAGKLDEEKDILNLGDVVEKKCIARENDSEKIFFVAGGMPVHDVAWAYEVYKNAQSNNIGTNLNLWEEPHWF</sequence>
<dbReference type="EC" id="1.4.1.1" evidence="1"/>
<evidence type="ECO:0000313" key="1">
    <source>
        <dbReference type="EMBL" id="MPM71096.1"/>
    </source>
</evidence>
<keyword evidence="1" id="KW-0560">Oxidoreductase</keyword>
<dbReference type="Gene3D" id="3.40.50.720">
    <property type="entry name" value="NAD(P)-binding Rossmann-like Domain"/>
    <property type="match status" value="1"/>
</dbReference>
<organism evidence="1">
    <name type="scientific">bioreactor metagenome</name>
    <dbReference type="NCBI Taxonomy" id="1076179"/>
    <lineage>
        <taxon>unclassified sequences</taxon>
        <taxon>metagenomes</taxon>
        <taxon>ecological metagenomes</taxon>
    </lineage>
</organism>
<dbReference type="Gene3D" id="3.30.1780.10">
    <property type="entry name" value="ornithine cyclodeaminase, domain 1"/>
    <property type="match status" value="1"/>
</dbReference>